<gene>
    <name evidence="2" type="ORF">SPRG_11572</name>
</gene>
<name>A0A067BX24_SAPPC</name>
<reference evidence="2 3" key="1">
    <citation type="journal article" date="2013" name="PLoS Genet.">
        <title>Distinctive expansion of potential virulence genes in the genome of the oomycete fish pathogen Saprolegnia parasitica.</title>
        <authorList>
            <person name="Jiang R.H."/>
            <person name="de Bruijn I."/>
            <person name="Haas B.J."/>
            <person name="Belmonte R."/>
            <person name="Lobach L."/>
            <person name="Christie J."/>
            <person name="van den Ackerveken G."/>
            <person name="Bottin A."/>
            <person name="Bulone V."/>
            <person name="Diaz-Moreno S.M."/>
            <person name="Dumas B."/>
            <person name="Fan L."/>
            <person name="Gaulin E."/>
            <person name="Govers F."/>
            <person name="Grenville-Briggs L.J."/>
            <person name="Horner N.R."/>
            <person name="Levin J.Z."/>
            <person name="Mammella M."/>
            <person name="Meijer H.J."/>
            <person name="Morris P."/>
            <person name="Nusbaum C."/>
            <person name="Oome S."/>
            <person name="Phillips A.J."/>
            <person name="van Rooyen D."/>
            <person name="Rzeszutek E."/>
            <person name="Saraiva M."/>
            <person name="Secombes C.J."/>
            <person name="Seidl M.F."/>
            <person name="Snel B."/>
            <person name="Stassen J.H."/>
            <person name="Sykes S."/>
            <person name="Tripathy S."/>
            <person name="van den Berg H."/>
            <person name="Vega-Arreguin J.C."/>
            <person name="Wawra S."/>
            <person name="Young S.K."/>
            <person name="Zeng Q."/>
            <person name="Dieguez-Uribeondo J."/>
            <person name="Russ C."/>
            <person name="Tyler B.M."/>
            <person name="van West P."/>
        </authorList>
    </citation>
    <scope>NUCLEOTIDE SEQUENCE [LARGE SCALE GENOMIC DNA]</scope>
    <source>
        <strain evidence="2 3">CBS 223.65</strain>
    </source>
</reference>
<evidence type="ECO:0000313" key="2">
    <source>
        <dbReference type="EMBL" id="KDO22813.1"/>
    </source>
</evidence>
<feature type="region of interest" description="Disordered" evidence="1">
    <location>
        <begin position="28"/>
        <end position="76"/>
    </location>
</feature>
<sequence length="265" mass="30282">MGRRHKSMQGYQQYIEYQREYYRKHRATRLAKQREYDRKRRHGSTHKLTKSKDGIPLSPTSSEASSTTATESARPVNKLSLLPAPMAEPHAASTSVLTDASLLRSICAYQHGFFAELLPRLEESRAMTTTNVGGFLQYELPPRYALLLGDDSLAVYGSFTLYLHPFERDARFPLHLAILEGQLHVVARFLDCRGRAWLSADAFYLAVQRGHEVIVRYLCERRLCPSTDGPWRDAITLATRHKRARVLSLLEAAQENDAKRRHVTK</sequence>
<feature type="compositionally biased region" description="Low complexity" evidence="1">
    <location>
        <begin position="60"/>
        <end position="73"/>
    </location>
</feature>
<dbReference type="SUPFAM" id="SSF48403">
    <property type="entry name" value="Ankyrin repeat"/>
    <property type="match status" value="1"/>
</dbReference>
<proteinExistence type="predicted"/>
<dbReference type="Gene3D" id="1.25.40.20">
    <property type="entry name" value="Ankyrin repeat-containing domain"/>
    <property type="match status" value="1"/>
</dbReference>
<dbReference type="EMBL" id="KK583262">
    <property type="protein sequence ID" value="KDO22813.1"/>
    <property type="molecule type" value="Genomic_DNA"/>
</dbReference>
<organism evidence="2 3">
    <name type="scientific">Saprolegnia parasitica (strain CBS 223.65)</name>
    <dbReference type="NCBI Taxonomy" id="695850"/>
    <lineage>
        <taxon>Eukaryota</taxon>
        <taxon>Sar</taxon>
        <taxon>Stramenopiles</taxon>
        <taxon>Oomycota</taxon>
        <taxon>Saprolegniomycetes</taxon>
        <taxon>Saprolegniales</taxon>
        <taxon>Saprolegniaceae</taxon>
        <taxon>Saprolegnia</taxon>
    </lineage>
</organism>
<dbReference type="InterPro" id="IPR036770">
    <property type="entry name" value="Ankyrin_rpt-contain_sf"/>
</dbReference>
<dbReference type="Proteomes" id="UP000030745">
    <property type="component" value="Unassembled WGS sequence"/>
</dbReference>
<accession>A0A067BX24</accession>
<evidence type="ECO:0000256" key="1">
    <source>
        <dbReference type="SAM" id="MobiDB-lite"/>
    </source>
</evidence>
<dbReference type="AlphaFoldDB" id="A0A067BX24"/>
<protein>
    <submittedName>
        <fullName evidence="2">Uncharacterized protein</fullName>
    </submittedName>
</protein>
<dbReference type="KEGG" id="spar:SPRG_11572"/>
<dbReference type="VEuPathDB" id="FungiDB:SPRG_11572"/>
<keyword evidence="3" id="KW-1185">Reference proteome</keyword>
<feature type="compositionally biased region" description="Basic residues" evidence="1">
    <location>
        <begin position="39"/>
        <end position="49"/>
    </location>
</feature>
<dbReference type="GeneID" id="24133598"/>
<evidence type="ECO:0000313" key="3">
    <source>
        <dbReference type="Proteomes" id="UP000030745"/>
    </source>
</evidence>
<dbReference type="RefSeq" id="XP_012206484.1">
    <property type="nucleotide sequence ID" value="XM_012351094.1"/>
</dbReference>
<dbReference type="OrthoDB" id="64315at2759"/>